<reference evidence="1 2" key="1">
    <citation type="journal article" date="2013" name="J. Mol. Microbiol. Biotechnol.">
        <title>Analysis of the Complete Genomes of Acholeplasma brassicae , A. palmae and A. laidlawii and Their Comparison to the Obligate Parasites from ' Candidatus Phytoplasma'.</title>
        <authorList>
            <person name="Kube M."/>
            <person name="Siewert C."/>
            <person name="Migdoll A.M."/>
            <person name="Duduk B."/>
            <person name="Holz S."/>
            <person name="Rabus R."/>
            <person name="Seemuller E."/>
            <person name="Mitrovic J."/>
            <person name="Muller I."/>
            <person name="Buttner C."/>
            <person name="Reinhardt R."/>
        </authorList>
    </citation>
    <scope>NUCLEOTIDE SEQUENCE [LARGE SCALE GENOMIC DNA]</scope>
    <source>
        <strain evidence="1 2">J233</strain>
    </source>
</reference>
<dbReference type="OrthoDB" id="9781413at2"/>
<sequence>MKKYLIALDLDGTLLNDFSKLSDTTIKTIKKLEEIGHFPVIATGRPYHSCSMFHEELGLKTPLISDNGGSIRNPKDPKFQSIIQRIDLAVSHKLFQKTKPYLISAFFSDNSHVYAYKDSEYLKAIFQSDGVPTTQVEFDQIDIAPTGMVYLIDVNHKEEFEAMIESEFKNLIQYRLWGSDYKHSLYELYVPNISKASAINTLASMYGVPKEQIMVFGDGINDIEMLLDAEYGIIMENAHVDVKGLTKYKTSFSNHDDGVAKYLQEFFKLDV</sequence>
<dbReference type="PANTHER" id="PTHR10000">
    <property type="entry name" value="PHOSPHOSERINE PHOSPHATASE"/>
    <property type="match status" value="1"/>
</dbReference>
<gene>
    <name evidence="1" type="ORF">BN85404680</name>
</gene>
<dbReference type="GO" id="GO:0005829">
    <property type="term" value="C:cytosol"/>
    <property type="evidence" value="ECO:0007669"/>
    <property type="project" value="TreeGrafter"/>
</dbReference>
<dbReference type="KEGG" id="apal:BN85404680"/>
<keyword evidence="1" id="KW-0378">Hydrolase</keyword>
<dbReference type="GO" id="GO:0016791">
    <property type="term" value="F:phosphatase activity"/>
    <property type="evidence" value="ECO:0007669"/>
    <property type="project" value="TreeGrafter"/>
</dbReference>
<accession>U4KPA0</accession>
<dbReference type="Gene3D" id="3.30.1240.10">
    <property type="match status" value="1"/>
</dbReference>
<proteinExistence type="predicted"/>
<evidence type="ECO:0000313" key="2">
    <source>
        <dbReference type="Proteomes" id="UP000032740"/>
    </source>
</evidence>
<dbReference type="AlphaFoldDB" id="U4KPA0"/>
<dbReference type="Gene3D" id="3.40.50.1000">
    <property type="entry name" value="HAD superfamily/HAD-like"/>
    <property type="match status" value="1"/>
</dbReference>
<dbReference type="Proteomes" id="UP000032740">
    <property type="component" value="Chromosome"/>
</dbReference>
<organism evidence="1 2">
    <name type="scientific">Alteracholeplasma palmae (strain ATCC 49389 / J233)</name>
    <name type="common">Acholeplasma palmae</name>
    <dbReference type="NCBI Taxonomy" id="1318466"/>
    <lineage>
        <taxon>Bacteria</taxon>
        <taxon>Bacillati</taxon>
        <taxon>Mycoplasmatota</taxon>
        <taxon>Mollicutes</taxon>
        <taxon>Acholeplasmatales</taxon>
        <taxon>Acholeplasmataceae</taxon>
        <taxon>Acholeplasma</taxon>
    </lineage>
</organism>
<dbReference type="NCBIfam" id="TIGR01484">
    <property type="entry name" value="HAD-SF-IIB"/>
    <property type="match status" value="1"/>
</dbReference>
<protein>
    <submittedName>
        <fullName evidence="1">Similar to NAD superfamily protein, hydrolase 3 type</fullName>
    </submittedName>
</protein>
<dbReference type="InterPro" id="IPR006379">
    <property type="entry name" value="HAD-SF_hydro_IIB"/>
</dbReference>
<dbReference type="SFLD" id="SFLDS00003">
    <property type="entry name" value="Haloacid_Dehalogenase"/>
    <property type="match status" value="1"/>
</dbReference>
<dbReference type="NCBIfam" id="TIGR00099">
    <property type="entry name" value="Cof-subfamily"/>
    <property type="match status" value="1"/>
</dbReference>
<dbReference type="RefSeq" id="WP_026657157.1">
    <property type="nucleotide sequence ID" value="NC_022538.1"/>
</dbReference>
<dbReference type="InterPro" id="IPR023214">
    <property type="entry name" value="HAD_sf"/>
</dbReference>
<dbReference type="Pfam" id="PF08282">
    <property type="entry name" value="Hydrolase_3"/>
    <property type="match status" value="1"/>
</dbReference>
<keyword evidence="2" id="KW-1185">Reference proteome</keyword>
<dbReference type="SFLD" id="SFLDG01140">
    <property type="entry name" value="C2.B:_Phosphomannomutase_and_P"/>
    <property type="match status" value="1"/>
</dbReference>
<dbReference type="HOGENOM" id="CLU_044146_1_1_14"/>
<evidence type="ECO:0000313" key="1">
    <source>
        <dbReference type="EMBL" id="CCV64045.1"/>
    </source>
</evidence>
<dbReference type="InterPro" id="IPR000150">
    <property type="entry name" value="Cof"/>
</dbReference>
<dbReference type="SUPFAM" id="SSF56784">
    <property type="entry name" value="HAD-like"/>
    <property type="match status" value="1"/>
</dbReference>
<name>U4KPA0_ALTPJ</name>
<dbReference type="EMBL" id="FO681347">
    <property type="protein sequence ID" value="CCV64045.1"/>
    <property type="molecule type" value="Genomic_DNA"/>
</dbReference>
<dbReference type="PANTHER" id="PTHR10000:SF23">
    <property type="entry name" value="5-AMINO-6-(5-PHOSPHO-D-RIBITYLAMINO)URACIL PHOSPHATASE YITU"/>
    <property type="match status" value="1"/>
</dbReference>
<dbReference type="PROSITE" id="PS01229">
    <property type="entry name" value="COF_2"/>
    <property type="match status" value="1"/>
</dbReference>
<dbReference type="PROSITE" id="PS01228">
    <property type="entry name" value="COF_1"/>
    <property type="match status" value="1"/>
</dbReference>
<dbReference type="GO" id="GO:0000287">
    <property type="term" value="F:magnesium ion binding"/>
    <property type="evidence" value="ECO:0007669"/>
    <property type="project" value="TreeGrafter"/>
</dbReference>
<dbReference type="InterPro" id="IPR036412">
    <property type="entry name" value="HAD-like_sf"/>
</dbReference>